<organism evidence="3">
    <name type="scientific">Aphanomyces astaci</name>
    <name type="common">Crayfish plague agent</name>
    <dbReference type="NCBI Taxonomy" id="112090"/>
    <lineage>
        <taxon>Eukaryota</taxon>
        <taxon>Sar</taxon>
        <taxon>Stramenopiles</taxon>
        <taxon>Oomycota</taxon>
        <taxon>Saprolegniomycetes</taxon>
        <taxon>Saprolegniales</taxon>
        <taxon>Verrucalvaceae</taxon>
        <taxon>Aphanomyces</taxon>
    </lineage>
</organism>
<feature type="transmembrane region" description="Helical" evidence="2">
    <location>
        <begin position="40"/>
        <end position="60"/>
    </location>
</feature>
<keyword evidence="2" id="KW-0812">Transmembrane</keyword>
<dbReference type="AlphaFoldDB" id="W4GBG2"/>
<dbReference type="RefSeq" id="XP_009833959.1">
    <property type="nucleotide sequence ID" value="XM_009835657.1"/>
</dbReference>
<accession>W4GBG2</accession>
<feature type="region of interest" description="Disordered" evidence="1">
    <location>
        <begin position="129"/>
        <end position="199"/>
    </location>
</feature>
<evidence type="ECO:0000256" key="1">
    <source>
        <dbReference type="SAM" id="MobiDB-lite"/>
    </source>
</evidence>
<dbReference type="EMBL" id="KI913136">
    <property type="protein sequence ID" value="ETV76414.1"/>
    <property type="molecule type" value="Genomic_DNA"/>
</dbReference>
<feature type="compositionally biased region" description="Acidic residues" evidence="1">
    <location>
        <begin position="142"/>
        <end position="199"/>
    </location>
</feature>
<protein>
    <submittedName>
        <fullName evidence="3">Uncharacterized protein</fullName>
    </submittedName>
</protein>
<gene>
    <name evidence="3" type="ORF">H257_09443</name>
</gene>
<name>W4GBG2_APHAT</name>
<keyword evidence="2" id="KW-0472">Membrane</keyword>
<evidence type="ECO:0000313" key="3">
    <source>
        <dbReference type="EMBL" id="ETV76414.1"/>
    </source>
</evidence>
<reference evidence="3" key="1">
    <citation type="submission" date="2013-12" db="EMBL/GenBank/DDBJ databases">
        <title>The Genome Sequence of Aphanomyces astaci APO3.</title>
        <authorList>
            <consortium name="The Broad Institute Genomics Platform"/>
            <person name="Russ C."/>
            <person name="Tyler B."/>
            <person name="van West P."/>
            <person name="Dieguez-Uribeondo J."/>
            <person name="Young S.K."/>
            <person name="Zeng Q."/>
            <person name="Gargeya S."/>
            <person name="Fitzgerald M."/>
            <person name="Abouelleil A."/>
            <person name="Alvarado L."/>
            <person name="Chapman S.B."/>
            <person name="Gainer-Dewar J."/>
            <person name="Goldberg J."/>
            <person name="Griggs A."/>
            <person name="Gujja S."/>
            <person name="Hansen M."/>
            <person name="Howarth C."/>
            <person name="Imamovic A."/>
            <person name="Ireland A."/>
            <person name="Larimer J."/>
            <person name="McCowan C."/>
            <person name="Murphy C."/>
            <person name="Pearson M."/>
            <person name="Poon T.W."/>
            <person name="Priest M."/>
            <person name="Roberts A."/>
            <person name="Saif S."/>
            <person name="Shea T."/>
            <person name="Sykes S."/>
            <person name="Wortman J."/>
            <person name="Nusbaum C."/>
            <person name="Birren B."/>
        </authorList>
    </citation>
    <scope>NUCLEOTIDE SEQUENCE [LARGE SCALE GENOMIC DNA]</scope>
    <source>
        <strain evidence="3">APO3</strain>
    </source>
</reference>
<dbReference type="VEuPathDB" id="FungiDB:H257_09443"/>
<feature type="region of interest" description="Disordered" evidence="1">
    <location>
        <begin position="1"/>
        <end position="23"/>
    </location>
</feature>
<proteinExistence type="predicted"/>
<feature type="compositionally biased region" description="Polar residues" evidence="1">
    <location>
        <begin position="1"/>
        <end position="13"/>
    </location>
</feature>
<keyword evidence="2" id="KW-1133">Transmembrane helix</keyword>
<dbReference type="GeneID" id="20811439"/>
<evidence type="ECO:0000256" key="2">
    <source>
        <dbReference type="SAM" id="Phobius"/>
    </source>
</evidence>
<sequence length="224" mass="24934">MTSNRESVLTTPQLDEDVDHTPHLMEERTSRAMKTAKRTFGLILALAVVGTVASVVAIAVQQQQQPSHNSKLTQASTGSGNSINDLLEAQIEAQIEAKTFHDTAPHMVQKHHSWTEFLVVDEEDNASYDNRLRGSNSNINGDDNELDYDGEDPFDCDDDDDVVDDDEDPFDCDDDDDNAVDDDEDPFDYPFDCDDDEMDDDPVIAKEVVAALNSHRMSSRVDPL</sequence>